<evidence type="ECO:0000313" key="2">
    <source>
        <dbReference type="EMBL" id="KAA8641676.1"/>
    </source>
</evidence>
<dbReference type="EMBL" id="SOSA01000763">
    <property type="protein sequence ID" value="THC88810.1"/>
    <property type="molecule type" value="Genomic_DNA"/>
</dbReference>
<keyword evidence="4" id="KW-1185">Reference proteome</keyword>
<feature type="region of interest" description="Disordered" evidence="1">
    <location>
        <begin position="1"/>
        <end position="22"/>
    </location>
</feature>
<evidence type="ECO:0000313" key="3">
    <source>
        <dbReference type="EMBL" id="THC88810.1"/>
    </source>
</evidence>
<comment type="caution">
    <text evidence="3">The sequence shown here is derived from an EMBL/GenBank/DDBJ whole genome shotgun (WGS) entry which is preliminary data.</text>
</comment>
<accession>A0A4S3J206</accession>
<organism evidence="3 4">
    <name type="scientific">Aspergillus tanneri</name>
    <dbReference type="NCBI Taxonomy" id="1220188"/>
    <lineage>
        <taxon>Eukaryota</taxon>
        <taxon>Fungi</taxon>
        <taxon>Dikarya</taxon>
        <taxon>Ascomycota</taxon>
        <taxon>Pezizomycotina</taxon>
        <taxon>Eurotiomycetes</taxon>
        <taxon>Eurotiomycetidae</taxon>
        <taxon>Eurotiales</taxon>
        <taxon>Aspergillaceae</taxon>
        <taxon>Aspergillus</taxon>
        <taxon>Aspergillus subgen. Circumdati</taxon>
    </lineage>
</organism>
<dbReference type="RefSeq" id="XP_033421038.1">
    <property type="nucleotide sequence ID" value="XM_033576374.1"/>
</dbReference>
<dbReference type="Proteomes" id="UP000308092">
    <property type="component" value="Unassembled WGS sequence"/>
</dbReference>
<sequence length="89" mass="10054">MPLQKISYSKGHQKTDSADAAVTTHSQKLEHRGVYEAHIRSAPTGSWHGNDNDPQEHLTVDFKKEDGSHITTHHVYRPEEPAAENKDQK</sequence>
<dbReference type="GeneID" id="54334513"/>
<reference evidence="2 5" key="2">
    <citation type="submission" date="2019-08" db="EMBL/GenBank/DDBJ databases">
        <title>The genome sequence of a newly discovered highly antifungal drug resistant Aspergillus species, Aspergillus tanneri NIH 1004.</title>
        <authorList>
            <person name="Mounaud S."/>
            <person name="Singh I."/>
            <person name="Joardar V."/>
            <person name="Pakala S."/>
            <person name="Pakala S."/>
            <person name="Venepally P."/>
            <person name="Chung J.K."/>
            <person name="Losada L."/>
            <person name="Nierman W.C."/>
        </authorList>
    </citation>
    <scope>NUCLEOTIDE SEQUENCE [LARGE SCALE GENOMIC DNA]</scope>
    <source>
        <strain evidence="2 5">NIH1004</strain>
    </source>
</reference>
<evidence type="ECO:0000313" key="5">
    <source>
        <dbReference type="Proteomes" id="UP000324241"/>
    </source>
</evidence>
<dbReference type="OrthoDB" id="2790530at2759"/>
<reference evidence="3 4" key="1">
    <citation type="submission" date="2019-03" db="EMBL/GenBank/DDBJ databases">
        <title>The genome sequence of a newly discovered highly antifungal drug resistant Aspergillus species, Aspergillus tanneri NIH 1004.</title>
        <authorList>
            <person name="Mounaud S."/>
            <person name="Singh I."/>
            <person name="Joardar V."/>
            <person name="Pakala S."/>
            <person name="Pakala S."/>
            <person name="Venepally P."/>
            <person name="Hoover J."/>
            <person name="Nierman W."/>
            <person name="Chung J."/>
            <person name="Losada L."/>
        </authorList>
    </citation>
    <scope>NUCLEOTIDE SEQUENCE [LARGE SCALE GENOMIC DNA]</scope>
    <source>
        <strain evidence="3 4">NIH1004</strain>
    </source>
</reference>
<gene>
    <name evidence="2" type="ORF">ATNIH1004_011812</name>
    <name evidence="3" type="ORF">EYZ11_011738</name>
</gene>
<evidence type="ECO:0000256" key="1">
    <source>
        <dbReference type="SAM" id="MobiDB-lite"/>
    </source>
</evidence>
<dbReference type="Proteomes" id="UP000324241">
    <property type="component" value="Unassembled WGS sequence"/>
</dbReference>
<evidence type="ECO:0000313" key="4">
    <source>
        <dbReference type="Proteomes" id="UP000308092"/>
    </source>
</evidence>
<dbReference type="VEuPathDB" id="FungiDB:EYZ11_011738"/>
<dbReference type="AlphaFoldDB" id="A0A4S3J206"/>
<proteinExistence type="predicted"/>
<name>A0A4S3J206_9EURO</name>
<protein>
    <submittedName>
        <fullName evidence="3">Uncharacterized protein</fullName>
    </submittedName>
</protein>
<dbReference type="EMBL" id="QUQM01000009">
    <property type="protein sequence ID" value="KAA8641676.1"/>
    <property type="molecule type" value="Genomic_DNA"/>
</dbReference>